<dbReference type="Pfam" id="PF25788">
    <property type="entry name" value="Ig_Rha78A_N"/>
    <property type="match status" value="1"/>
</dbReference>
<dbReference type="InterPro" id="IPR008902">
    <property type="entry name" value="Rhamnosid_concanavalin"/>
</dbReference>
<dbReference type="InterPro" id="IPR035396">
    <property type="entry name" value="Bac_rhamnosid6H"/>
</dbReference>
<dbReference type="OrthoDB" id="9761045at2"/>
<protein>
    <recommendedName>
        <fullName evidence="2">alpha-L-rhamnosidase</fullName>
        <ecNumber evidence="2">3.2.1.40</ecNumber>
    </recommendedName>
</protein>
<dbReference type="InterPro" id="IPR016007">
    <property type="entry name" value="Alpha_rhamnosid"/>
</dbReference>
<feature type="domain" description="Alpha-L-rhamnosidase C-terminal" evidence="8">
    <location>
        <begin position="963"/>
        <end position="1039"/>
    </location>
</feature>
<evidence type="ECO:0000256" key="2">
    <source>
        <dbReference type="ARBA" id="ARBA00012652"/>
    </source>
</evidence>
<dbReference type="RefSeq" id="WP_109820849.1">
    <property type="nucleotide sequence ID" value="NZ_QGKR01000364.1"/>
</dbReference>
<evidence type="ECO:0000259" key="8">
    <source>
        <dbReference type="Pfam" id="PF17390"/>
    </source>
</evidence>
<dbReference type="Pfam" id="PF08531">
    <property type="entry name" value="Bac_rhamnosid_N"/>
    <property type="match status" value="1"/>
</dbReference>
<evidence type="ECO:0000259" key="5">
    <source>
        <dbReference type="Pfam" id="PF05592"/>
    </source>
</evidence>
<gene>
    <name evidence="9" type="ORF">DKT68_30560</name>
</gene>
<dbReference type="GO" id="GO:0030596">
    <property type="term" value="F:alpha-L-rhamnosidase activity"/>
    <property type="evidence" value="ECO:0007669"/>
    <property type="project" value="UniProtKB-EC"/>
</dbReference>
<feature type="signal peptide" evidence="4">
    <location>
        <begin position="1"/>
        <end position="29"/>
    </location>
</feature>
<feature type="chain" id="PRO_5016233656" description="alpha-L-rhamnosidase" evidence="4">
    <location>
        <begin position="30"/>
        <end position="1218"/>
    </location>
</feature>
<evidence type="ECO:0000256" key="4">
    <source>
        <dbReference type="SAM" id="SignalP"/>
    </source>
</evidence>
<dbReference type="EC" id="3.2.1.40" evidence="2"/>
<dbReference type="SUPFAM" id="SSF48208">
    <property type="entry name" value="Six-hairpin glycosidases"/>
    <property type="match status" value="1"/>
</dbReference>
<reference evidence="9 10" key="1">
    <citation type="submission" date="2018-05" db="EMBL/GenBank/DDBJ databases">
        <title>Micromonospora atacamensis sp. nov., a novel actinobacteria isolated from high altitude Atacama Desert soil.</title>
        <authorList>
            <person name="Carro L."/>
            <person name="Golinska P."/>
            <person name="Klenk H.-P."/>
            <person name="Goodfellow M."/>
        </authorList>
    </citation>
    <scope>NUCLEOTIDE SEQUENCE [LARGE SCALE GENOMIC DNA]</scope>
    <source>
        <strain evidence="9 10">5R2A7</strain>
    </source>
</reference>
<dbReference type="Pfam" id="PF05592">
    <property type="entry name" value="Bac_rhamnosid"/>
    <property type="match status" value="1"/>
</dbReference>
<feature type="domain" description="Alpha-L-rhamnosidase six-hairpin glycosidase" evidence="7">
    <location>
        <begin position="628"/>
        <end position="961"/>
    </location>
</feature>
<keyword evidence="4" id="KW-0732">Signal</keyword>
<name>A0A317CQP6_9ACTN</name>
<evidence type="ECO:0000259" key="7">
    <source>
        <dbReference type="Pfam" id="PF17389"/>
    </source>
</evidence>
<evidence type="ECO:0000256" key="3">
    <source>
        <dbReference type="ARBA" id="ARBA00022801"/>
    </source>
</evidence>
<dbReference type="InterPro" id="IPR012341">
    <property type="entry name" value="6hp_glycosidase-like_sf"/>
</dbReference>
<dbReference type="PIRSF" id="PIRSF010631">
    <property type="entry name" value="A-rhamnsds"/>
    <property type="match status" value="1"/>
</dbReference>
<dbReference type="Proteomes" id="UP000245410">
    <property type="component" value="Unassembled WGS sequence"/>
</dbReference>
<dbReference type="Gene3D" id="2.60.120.560">
    <property type="entry name" value="Exo-inulinase, domain 1"/>
    <property type="match status" value="1"/>
</dbReference>
<dbReference type="Gene3D" id="1.50.10.10">
    <property type="match status" value="1"/>
</dbReference>
<dbReference type="InterPro" id="IPR013783">
    <property type="entry name" value="Ig-like_fold"/>
</dbReference>
<evidence type="ECO:0000259" key="6">
    <source>
        <dbReference type="Pfam" id="PF08531"/>
    </source>
</evidence>
<dbReference type="PANTHER" id="PTHR33307">
    <property type="entry name" value="ALPHA-RHAMNOSIDASE (EUROFUNG)"/>
    <property type="match status" value="1"/>
</dbReference>
<accession>A0A317CQP6</accession>
<comment type="caution">
    <text evidence="9">The sequence shown here is derived from an EMBL/GenBank/DDBJ whole genome shotgun (WGS) entry which is preliminary data.</text>
</comment>
<dbReference type="AlphaFoldDB" id="A0A317CQP6"/>
<dbReference type="PANTHER" id="PTHR33307:SF6">
    <property type="entry name" value="ALPHA-RHAMNOSIDASE (EUROFUNG)-RELATED"/>
    <property type="match status" value="1"/>
</dbReference>
<dbReference type="InterPro" id="IPR008928">
    <property type="entry name" value="6-hairpin_glycosidase_sf"/>
</dbReference>
<evidence type="ECO:0000256" key="1">
    <source>
        <dbReference type="ARBA" id="ARBA00001445"/>
    </source>
</evidence>
<dbReference type="InterPro" id="IPR035398">
    <property type="entry name" value="Bac_rhamnosid_C"/>
</dbReference>
<dbReference type="Pfam" id="PF17390">
    <property type="entry name" value="Bac_rhamnosid_C"/>
    <property type="match status" value="1"/>
</dbReference>
<dbReference type="Gene3D" id="2.60.120.260">
    <property type="entry name" value="Galactose-binding domain-like"/>
    <property type="match status" value="2"/>
</dbReference>
<dbReference type="EMBL" id="QGKR01000364">
    <property type="protein sequence ID" value="PWR04809.1"/>
    <property type="molecule type" value="Genomic_DNA"/>
</dbReference>
<dbReference type="Pfam" id="PF17389">
    <property type="entry name" value="Bac_rhamnosid6H"/>
    <property type="match status" value="1"/>
</dbReference>
<feature type="domain" description="Alpha-L-rhamnosidase concanavalin-like" evidence="5">
    <location>
        <begin position="524"/>
        <end position="622"/>
    </location>
</feature>
<evidence type="ECO:0000313" key="10">
    <source>
        <dbReference type="Proteomes" id="UP000245410"/>
    </source>
</evidence>
<keyword evidence="10" id="KW-1185">Reference proteome</keyword>
<feature type="domain" description="Bacterial alpha-L-rhamnosidase N-terminal" evidence="6">
    <location>
        <begin position="344"/>
        <end position="513"/>
    </location>
</feature>
<dbReference type="Gene3D" id="2.60.420.10">
    <property type="entry name" value="Maltose phosphorylase, domain 3"/>
    <property type="match status" value="1"/>
</dbReference>
<dbReference type="GO" id="GO:0005975">
    <property type="term" value="P:carbohydrate metabolic process"/>
    <property type="evidence" value="ECO:0007669"/>
    <property type="project" value="InterPro"/>
</dbReference>
<comment type="catalytic activity">
    <reaction evidence="1">
        <text>Hydrolysis of terminal non-reducing alpha-L-rhamnose residues in alpha-L-rhamnosides.</text>
        <dbReference type="EC" id="3.2.1.40"/>
    </reaction>
</comment>
<evidence type="ECO:0000313" key="9">
    <source>
        <dbReference type="EMBL" id="PWR04809.1"/>
    </source>
</evidence>
<dbReference type="Gene3D" id="2.60.40.10">
    <property type="entry name" value="Immunoglobulins"/>
    <property type="match status" value="1"/>
</dbReference>
<sequence length="1218" mass="131010">MTRHRAAPSALLVLLLGLTPTVVSSPATAAPAAPALTVTGLTTERATEPIGLDVAKPRLGWRIEATTRGVLQESYQVRVATSPDRLDDADVWDSGRVRSRESTLVPYAGPELRPRTRYAWQVRVWDTAGRDSGWSPPASWETGVRGGDGWQADWVGMPSPTESWTDYTVQTTVRLERDAAGIFLRARGPGNAYMWQFSSTGGSAKLRPHVRVNGAWTLLKEVPLGGVVPADKLTAPHVLRITAAGDTITTWVDGTQVDVTRNTAHRAGSVGLRTNGVETGVFSDFSVTSGDRTLFTAPLTDGTNPFGAGTATPGGLRVSGDTEAMLAALDANPLLRRGFRVDGTVARARVYATALGVYQLSLNGQRVGDHELAPGWTDYAKRVQYQTYDVTSQLRSGDNALGALLGDGWYAGSIAWFGSDFYGSRPHLSAQLLIDYTDGRSETIGTDGSWRATAGPFLQSDLIHGETYDARRLPAGWDRPGFDDSAWSPATVDDVDATDRIGAQVDPPVRVTQELPAKALTQPTPGTWIFDLGQNMVGKVRLKVAGQAGATVRIRHAEVLNPDGTAYTANLRTARATDHYTLRGGGAEVYEPTFTFHGFRYVELTGYPGTPDLSTVTGLVMHTDGELTSEFQTSNAMVNKLHSNITWGQRGNFLSIPTDTPARDERLGWTGDINVFANTATFNMDSLTFLTKWLQDLRDAQSANGAYPDVAPRACCGDGATGWADAGITVPYALWQRYGDTRVVEEHYASMARYASWLESTSSGHLRTNAGPYLDWLNLDDPTPAGVVGTAYYAHSIRLLGEMAAAIGRDADAARYTTLSKDIAQAFVAAYVSADGTVQGDSQTGYVLAIGMGLLPDPLRTKAADRLVANVQRHDWHLSTGFLGTPDLLPALTATGHLDIAYRLLLNDTYPSWGYEIAKGATTIWERWDSIKPDGSFGDVGMNSFNHYAYGAVGDWMYRTVAGIQPDAANPGYAHVTFAPQPGGNLTSARASYRSAYGTIGSDWDLDARGDMRLRLTVPANTTATVRFPAPAREAVTEGGRPAEQADGVLFVRMDGAVAVYEIGSGSYSFAIGPLAGAYDHVDLGDAASEQAHRLAASTYSATSVEAGLTRRYTDVTRPGGWFEFDLAVRPGEPFVLRAIETYDGPQLKDYEVVVDGVVAYTRSWQRTAGGAGTVSYQFVVDLPDATRDGLVRVRFQDTGGGYDPSIADVWAAPVPAA</sequence>
<proteinExistence type="predicted"/>
<organism evidence="9 10">
    <name type="scientific">Micromonospora acroterricola</name>
    <dbReference type="NCBI Taxonomy" id="2202421"/>
    <lineage>
        <taxon>Bacteria</taxon>
        <taxon>Bacillati</taxon>
        <taxon>Actinomycetota</taxon>
        <taxon>Actinomycetes</taxon>
        <taxon>Micromonosporales</taxon>
        <taxon>Micromonosporaceae</taxon>
        <taxon>Micromonospora</taxon>
    </lineage>
</organism>
<keyword evidence="3" id="KW-0378">Hydrolase</keyword>
<dbReference type="InterPro" id="IPR013737">
    <property type="entry name" value="Bac_rhamnosid_N"/>
</dbReference>